<accession>A0A1G2FC12</accession>
<dbReference type="EMBL" id="MHMY01000012">
    <property type="protein sequence ID" value="OGZ35312.1"/>
    <property type="molecule type" value="Genomic_DNA"/>
</dbReference>
<proteinExistence type="predicted"/>
<dbReference type="InterPro" id="IPR043129">
    <property type="entry name" value="ATPase_NBD"/>
</dbReference>
<sequence length="315" mass="35337">MFDFSKKSVLGLDISDFSLKIIQLKGDKKGINFTGFIRKDIPAGVIQGGEIKKEEELITILKQALQEGRKNGLETRRVVCNLPEEKVFIRIIQLPKMKEEEVEQAIKWETEAQIPLTIDEVYLDWQIIEPLKNHLDHFDVLIAASPKTLIDGYLSVLKKTGLKPLALEPESMAMIRSLIKEDKPLAPAMVIDLGETGTNFVIFSASAIRFTSHIPILENNNDFVKQIQDYISFYREHNSHIHGTDGAIGQILLCGGKSLVGDLPSFLSKKLNLPVKLGNPWINIFITPPKNILGLSHKESIIYTTALGLALREFI</sequence>
<reference evidence="1 2" key="1">
    <citation type="journal article" date="2016" name="Nat. Commun.">
        <title>Thousands of microbial genomes shed light on interconnected biogeochemical processes in an aquifer system.</title>
        <authorList>
            <person name="Anantharaman K."/>
            <person name="Brown C.T."/>
            <person name="Hug L.A."/>
            <person name="Sharon I."/>
            <person name="Castelle C.J."/>
            <person name="Probst A.J."/>
            <person name="Thomas B.C."/>
            <person name="Singh A."/>
            <person name="Wilkins M.J."/>
            <person name="Karaoz U."/>
            <person name="Brodie E.L."/>
            <person name="Williams K.H."/>
            <person name="Hubbard S.S."/>
            <person name="Banfield J.F."/>
        </authorList>
    </citation>
    <scope>NUCLEOTIDE SEQUENCE [LARGE SCALE GENOMIC DNA]</scope>
</reference>
<dbReference type="PANTHER" id="PTHR32432:SF3">
    <property type="entry name" value="ETHANOLAMINE UTILIZATION PROTEIN EUTJ"/>
    <property type="match status" value="1"/>
</dbReference>
<dbReference type="PANTHER" id="PTHR32432">
    <property type="entry name" value="CELL DIVISION PROTEIN FTSA-RELATED"/>
    <property type="match status" value="1"/>
</dbReference>
<dbReference type="Pfam" id="PF11104">
    <property type="entry name" value="PilM_2"/>
    <property type="match status" value="1"/>
</dbReference>
<evidence type="ECO:0000313" key="2">
    <source>
        <dbReference type="Proteomes" id="UP000176974"/>
    </source>
</evidence>
<comment type="caution">
    <text evidence="1">The sequence shown here is derived from an EMBL/GenBank/DDBJ whole genome shotgun (WGS) entry which is preliminary data.</text>
</comment>
<dbReference type="PIRSF" id="PIRSF019169">
    <property type="entry name" value="PilM"/>
    <property type="match status" value="1"/>
</dbReference>
<gene>
    <name evidence="1" type="ORF">A2815_02365</name>
</gene>
<dbReference type="Gene3D" id="3.30.420.40">
    <property type="match status" value="2"/>
</dbReference>
<name>A0A1G2FC12_9BACT</name>
<dbReference type="Proteomes" id="UP000176974">
    <property type="component" value="Unassembled WGS sequence"/>
</dbReference>
<evidence type="ECO:0008006" key="3">
    <source>
        <dbReference type="Google" id="ProtNLM"/>
    </source>
</evidence>
<dbReference type="InterPro" id="IPR050696">
    <property type="entry name" value="FtsA/MreB"/>
</dbReference>
<evidence type="ECO:0000313" key="1">
    <source>
        <dbReference type="EMBL" id="OGZ35312.1"/>
    </source>
</evidence>
<dbReference type="InterPro" id="IPR005883">
    <property type="entry name" value="PilM"/>
</dbReference>
<dbReference type="CDD" id="cd24049">
    <property type="entry name" value="ASKHA_NBD_PilM"/>
    <property type="match status" value="1"/>
</dbReference>
<protein>
    <recommendedName>
        <fullName evidence="3">SHS2 domain-containing protein</fullName>
    </recommendedName>
</protein>
<dbReference type="SUPFAM" id="SSF53067">
    <property type="entry name" value="Actin-like ATPase domain"/>
    <property type="match status" value="2"/>
</dbReference>
<dbReference type="AlphaFoldDB" id="A0A1G2FC12"/>
<organism evidence="1 2">
    <name type="scientific">Candidatus Portnoybacteria bacterium RIFCSPHIGHO2_01_FULL_40_12b</name>
    <dbReference type="NCBI Taxonomy" id="1801994"/>
    <lineage>
        <taxon>Bacteria</taxon>
        <taxon>Candidatus Portnoyibacteriota</taxon>
    </lineage>
</organism>